<dbReference type="AlphaFoldDB" id="A0A2T4UWY4"/>
<evidence type="ECO:0000256" key="3">
    <source>
        <dbReference type="ARBA" id="ARBA00022741"/>
    </source>
</evidence>
<evidence type="ECO:0000256" key="1">
    <source>
        <dbReference type="ARBA" id="ARBA00006219"/>
    </source>
</evidence>
<keyword evidence="3" id="KW-0547">Nucleotide-binding</keyword>
<evidence type="ECO:0000256" key="5">
    <source>
        <dbReference type="ARBA" id="ARBA00022840"/>
    </source>
</evidence>
<evidence type="ECO:0000313" key="8">
    <source>
        <dbReference type="EMBL" id="PTL74033.1"/>
    </source>
</evidence>
<keyword evidence="4" id="KW-0418">Kinase</keyword>
<dbReference type="GO" id="GO:0046677">
    <property type="term" value="P:response to antibiotic"/>
    <property type="evidence" value="ECO:0007669"/>
    <property type="project" value="UniProtKB-KW"/>
</dbReference>
<dbReference type="PANTHER" id="PTHR21310">
    <property type="entry name" value="AMINOGLYCOSIDE PHOSPHOTRANSFERASE-RELATED-RELATED"/>
    <property type="match status" value="1"/>
</dbReference>
<dbReference type="SUPFAM" id="SSF56112">
    <property type="entry name" value="Protein kinase-like (PK-like)"/>
    <property type="match status" value="1"/>
</dbReference>
<organism evidence="8 9">
    <name type="scientific">Rathayibacter caricis DSM 15933</name>
    <dbReference type="NCBI Taxonomy" id="1328867"/>
    <lineage>
        <taxon>Bacteria</taxon>
        <taxon>Bacillati</taxon>
        <taxon>Actinomycetota</taxon>
        <taxon>Actinomycetes</taxon>
        <taxon>Micrococcales</taxon>
        <taxon>Microbacteriaceae</taxon>
        <taxon>Rathayibacter</taxon>
    </lineage>
</organism>
<evidence type="ECO:0000256" key="2">
    <source>
        <dbReference type="ARBA" id="ARBA00022679"/>
    </source>
</evidence>
<dbReference type="Gene3D" id="3.90.1200.10">
    <property type="match status" value="1"/>
</dbReference>
<dbReference type="Gene3D" id="3.30.200.20">
    <property type="entry name" value="Phosphorylase Kinase, domain 1"/>
    <property type="match status" value="1"/>
</dbReference>
<gene>
    <name evidence="8" type="ORF">C1I63_15075</name>
</gene>
<dbReference type="InterPro" id="IPR024165">
    <property type="entry name" value="Kan/Strep_kinase"/>
</dbReference>
<dbReference type="Pfam" id="PF01636">
    <property type="entry name" value="APH"/>
    <property type="match status" value="2"/>
</dbReference>
<dbReference type="RefSeq" id="WP_107575302.1">
    <property type="nucleotide sequence ID" value="NZ_PZPL01000001.1"/>
</dbReference>
<dbReference type="EMBL" id="PZPL01000001">
    <property type="protein sequence ID" value="PTL74033.1"/>
    <property type="molecule type" value="Genomic_DNA"/>
</dbReference>
<keyword evidence="5" id="KW-0067">ATP-binding</keyword>
<name>A0A2T4UWY4_9MICO</name>
<feature type="domain" description="Aminoglycoside phosphotransferase" evidence="7">
    <location>
        <begin position="53"/>
        <end position="140"/>
    </location>
</feature>
<dbReference type="GO" id="GO:0005524">
    <property type="term" value="F:ATP binding"/>
    <property type="evidence" value="ECO:0007669"/>
    <property type="project" value="UniProtKB-KW"/>
</dbReference>
<keyword evidence="6" id="KW-0046">Antibiotic resistance</keyword>
<keyword evidence="2 8" id="KW-0808">Transferase</keyword>
<reference evidence="8 9" key="1">
    <citation type="submission" date="2018-03" db="EMBL/GenBank/DDBJ databases">
        <title>Bacteriophage NCPPB3778 and a type I-E CRISPR drive the evolution of the US Biological Select Agent, Rathayibacter toxicus.</title>
        <authorList>
            <person name="Davis E.W.II."/>
            <person name="Tabima J.F."/>
            <person name="Weisberg A.J."/>
            <person name="Dantas Lopes L."/>
            <person name="Wiseman M.S."/>
            <person name="Wiseman M.S."/>
            <person name="Pupko T."/>
            <person name="Belcher M.S."/>
            <person name="Sechler A.J."/>
            <person name="Tancos M.A."/>
            <person name="Schroeder B.K."/>
            <person name="Murray T.D."/>
            <person name="Luster D.G."/>
            <person name="Schneider W.L."/>
            <person name="Rogers E."/>
            <person name="Andreote F.D."/>
            <person name="Grunwald N.J."/>
            <person name="Putnam M.L."/>
            <person name="Chang J.H."/>
        </authorList>
    </citation>
    <scope>NUCLEOTIDE SEQUENCE [LARGE SCALE GENOMIC DNA]</scope>
    <source>
        <strain evidence="8 9">DSM 15933</strain>
    </source>
</reference>
<dbReference type="CDD" id="cd05150">
    <property type="entry name" value="APH"/>
    <property type="match status" value="1"/>
</dbReference>
<evidence type="ECO:0000259" key="7">
    <source>
        <dbReference type="Pfam" id="PF01636"/>
    </source>
</evidence>
<dbReference type="Proteomes" id="UP000241085">
    <property type="component" value="Unassembled WGS sequence"/>
</dbReference>
<sequence length="234" mass="25284">MTGPDLTRQYLLEGAVVPAVARRLGGGGPELAWRNQAGGLTFRVPTGYLKWNPAGTGIDLRRESARLRWLEGRHPAPRVLDEGDEDGGQWLLTAPVAGRSAVDPLWLARPETAVRAIARGLRALHAVPVDDLPEELRHDSWFHRGAAPEPEQPVLVHGDACAPNTMIDDDGSWSGTVDVGDLGVGDRWADLAVAAISLDWNYGDGFTGLLLEEYGIAPDEERAAAYRALWAAES</sequence>
<accession>A0A2T4UWY4</accession>
<dbReference type="InterPro" id="IPR011009">
    <property type="entry name" value="Kinase-like_dom_sf"/>
</dbReference>
<dbReference type="GO" id="GO:0016301">
    <property type="term" value="F:kinase activity"/>
    <property type="evidence" value="ECO:0007669"/>
    <property type="project" value="UniProtKB-KW"/>
</dbReference>
<dbReference type="InterPro" id="IPR002575">
    <property type="entry name" value="Aminoglycoside_PTrfase"/>
</dbReference>
<evidence type="ECO:0000256" key="4">
    <source>
        <dbReference type="ARBA" id="ARBA00022777"/>
    </source>
</evidence>
<feature type="domain" description="Aminoglycoside phosphotransferase" evidence="7">
    <location>
        <begin position="148"/>
        <end position="224"/>
    </location>
</feature>
<evidence type="ECO:0000256" key="6">
    <source>
        <dbReference type="ARBA" id="ARBA00023251"/>
    </source>
</evidence>
<dbReference type="GO" id="GO:0016773">
    <property type="term" value="F:phosphotransferase activity, alcohol group as acceptor"/>
    <property type="evidence" value="ECO:0007669"/>
    <property type="project" value="InterPro"/>
</dbReference>
<keyword evidence="9" id="KW-1185">Reference proteome</keyword>
<evidence type="ECO:0000313" key="9">
    <source>
        <dbReference type="Proteomes" id="UP000241085"/>
    </source>
</evidence>
<comment type="similarity">
    <text evidence="1">Belongs to the aminoglycoside phosphotransferase family.</text>
</comment>
<proteinExistence type="inferred from homology"/>
<dbReference type="PANTHER" id="PTHR21310:SF41">
    <property type="entry name" value="3'-PHOSPHOTRANSFERASE, PUTATIVE-RELATED"/>
    <property type="match status" value="1"/>
</dbReference>
<protein>
    <submittedName>
        <fullName evidence="8">Aminoglycoside phosphotransferase APH(3')</fullName>
    </submittedName>
</protein>
<comment type="caution">
    <text evidence="8">The sequence shown here is derived from an EMBL/GenBank/DDBJ whole genome shotgun (WGS) entry which is preliminary data.</text>
</comment>
<dbReference type="InterPro" id="IPR051678">
    <property type="entry name" value="AGP_Transferase"/>
</dbReference>